<dbReference type="STRING" id="157463.GCA_001047075_00381"/>
<accession>A0A0K8MG13</accession>
<feature type="binding site" evidence="7">
    <location>
        <position position="343"/>
    </location>
    <ligand>
        <name>substrate</name>
    </ligand>
</feature>
<feature type="binding site" evidence="7">
    <location>
        <position position="338"/>
    </location>
    <ligand>
        <name>substrate</name>
    </ligand>
</feature>
<feature type="active site" description="Proton acceptor" evidence="7">
    <location>
        <position position="240"/>
    </location>
</feature>
<organism evidence="10 11">
    <name type="scientific">Fructobacillus ficulneus</name>
    <dbReference type="NCBI Taxonomy" id="157463"/>
    <lineage>
        <taxon>Bacteria</taxon>
        <taxon>Bacillati</taxon>
        <taxon>Bacillota</taxon>
        <taxon>Bacilli</taxon>
        <taxon>Lactobacillales</taxon>
        <taxon>Lactobacillaceae</taxon>
        <taxon>Fructobacillus</taxon>
    </lineage>
</organism>
<dbReference type="HAMAP" id="MF_00966">
    <property type="entry name" value="G6PD"/>
    <property type="match status" value="1"/>
</dbReference>
<dbReference type="PRINTS" id="PR00079">
    <property type="entry name" value="G6PDHDRGNASE"/>
</dbReference>
<dbReference type="SUPFAM" id="SSF51735">
    <property type="entry name" value="NAD(P)-binding Rossmann-fold domains"/>
    <property type="match status" value="1"/>
</dbReference>
<feature type="domain" description="Glucose-6-phosphate dehydrogenase C-terminal" evidence="9">
    <location>
        <begin position="191"/>
        <end position="481"/>
    </location>
</feature>
<evidence type="ECO:0000313" key="11">
    <source>
        <dbReference type="Proteomes" id="UP000253891"/>
    </source>
</evidence>
<feature type="binding site" evidence="7">
    <location>
        <begin position="13"/>
        <end position="20"/>
    </location>
    <ligand>
        <name>NADP(+)</name>
        <dbReference type="ChEBI" id="CHEBI:58349"/>
    </ligand>
</feature>
<feature type="binding site" evidence="7">
    <location>
        <begin position="85"/>
        <end position="86"/>
    </location>
    <ligand>
        <name>NADP(+)</name>
        <dbReference type="ChEBI" id="CHEBI:58349"/>
    </ligand>
</feature>
<evidence type="ECO:0000256" key="1">
    <source>
        <dbReference type="ARBA" id="ARBA00004937"/>
    </source>
</evidence>
<dbReference type="InterPro" id="IPR022674">
    <property type="entry name" value="G6P_DH_NAD-bd"/>
</dbReference>
<evidence type="ECO:0000256" key="7">
    <source>
        <dbReference type="HAMAP-Rule" id="MF_00966"/>
    </source>
</evidence>
<name>A0A0K8MG13_9LACO</name>
<dbReference type="RefSeq" id="WP_061992868.1">
    <property type="nucleotide sequence ID" value="NZ_DF967991.1"/>
</dbReference>
<dbReference type="InterPro" id="IPR022675">
    <property type="entry name" value="G6P_DH_C"/>
</dbReference>
<feature type="binding site" evidence="7">
    <location>
        <position position="148"/>
    </location>
    <ligand>
        <name>NADP(+)</name>
        <dbReference type="ChEBI" id="CHEBI:58349"/>
    </ligand>
</feature>
<feature type="binding site" evidence="7">
    <location>
        <position position="178"/>
    </location>
    <ligand>
        <name>substrate</name>
    </ligand>
</feature>
<comment type="similarity">
    <text evidence="2 7">Belongs to the glucose-6-phosphate dehydrogenase family.</text>
</comment>
<sequence>MVAELKTLVTFFGATGDLAKRLLYPSVFNLYKKGYLAEQFAVVGTARQDLSDDEFQALVTASIQEGQDQQQVADFVAHFSYKASDVTDAAGYVGLKDTIEAAAKKFDVQGNRIFYMSVAPRFFGTIAKFLKSEGLLADQGYNRIMIEKPFGTSYETAEKLQNELTEAFDEDQVYRIDHFLGKEMVLNIAPLRFGNPLVNSAWNKDYIKNVQVTLAETLGVEERAGYYDTAGALLDMIQNHTMQIIGWLAMEEPKDFSDVAIRDAKNAAFSALEIYDEAGVNRYFVRGQYGAGQTAGHIAYNQEPDVPADSKTNTYIAGELHFKMPRWEGVPFYVRSGKRMTQKTTRIDVVFKAGAFSFGSAQEPQETVLSIVVSPDERIEWSLNAKEVSDNFNTQTIDLNWAPTAEQKAMTPAPYERMLHDAMDGNGSNFADWHGVATAWKFTDAISKVYADDKAPLETYESDTMGPQAADDLLAKNGDAWVFRGE</sequence>
<dbReference type="Pfam" id="PF00479">
    <property type="entry name" value="G6PD_N"/>
    <property type="match status" value="1"/>
</dbReference>
<keyword evidence="6 7" id="KW-0119">Carbohydrate metabolism</keyword>
<feature type="binding site" evidence="7">
    <location>
        <position position="216"/>
    </location>
    <ligand>
        <name>substrate</name>
    </ligand>
</feature>
<dbReference type="InterPro" id="IPR001282">
    <property type="entry name" value="G6P_DH"/>
</dbReference>
<dbReference type="EMBL" id="DF967991">
    <property type="protein sequence ID" value="GAO99451.1"/>
    <property type="molecule type" value="Genomic_DNA"/>
</dbReference>
<dbReference type="InterPro" id="IPR036291">
    <property type="entry name" value="NAD(P)-bd_dom_sf"/>
</dbReference>
<evidence type="ECO:0000256" key="2">
    <source>
        <dbReference type="ARBA" id="ARBA00009975"/>
    </source>
</evidence>
<dbReference type="GO" id="GO:0006006">
    <property type="term" value="P:glucose metabolic process"/>
    <property type="evidence" value="ECO:0007669"/>
    <property type="project" value="UniProtKB-KW"/>
</dbReference>
<keyword evidence="5 7" id="KW-0560">Oxidoreductase</keyword>
<dbReference type="UniPathway" id="UPA00115">
    <property type="reaction ID" value="UER00408"/>
</dbReference>
<proteinExistence type="inferred from homology"/>
<dbReference type="PANTHER" id="PTHR23429">
    <property type="entry name" value="GLUCOSE-6-PHOSPHATE 1-DEHYDROGENASE G6PD"/>
    <property type="match status" value="1"/>
</dbReference>
<dbReference type="NCBIfam" id="TIGR00871">
    <property type="entry name" value="zwf"/>
    <property type="match status" value="1"/>
</dbReference>
<reference evidence="10 11" key="1">
    <citation type="journal article" date="2015" name="BMC Genomics">
        <title>Comparative genomics of Fructobacillus spp. and Leuconostoc spp. reveals niche-specific evolution of Fructobacillus spp.</title>
        <authorList>
            <person name="Endo A."/>
            <person name="Tanizawa Y."/>
            <person name="Tanaka N."/>
            <person name="Maeno S."/>
            <person name="Kumar H."/>
            <person name="Shiwa Y."/>
            <person name="Okada S."/>
            <person name="Yoshikawa H."/>
            <person name="Dicks L."/>
            <person name="Nakagawa J."/>
            <person name="Arita M."/>
        </authorList>
    </citation>
    <scope>NUCLEOTIDE SEQUENCE [LARGE SCALE GENOMIC DNA]</scope>
    <source>
        <strain evidence="10 11">JCM 12225</strain>
    </source>
</reference>
<comment type="catalytic activity">
    <reaction evidence="7">
        <text>D-glucose 6-phosphate + NADP(+) = 6-phospho-D-glucono-1,5-lactone + NADPH + H(+)</text>
        <dbReference type="Rhea" id="RHEA:15841"/>
        <dbReference type="ChEBI" id="CHEBI:15378"/>
        <dbReference type="ChEBI" id="CHEBI:57783"/>
        <dbReference type="ChEBI" id="CHEBI:57955"/>
        <dbReference type="ChEBI" id="CHEBI:58349"/>
        <dbReference type="ChEBI" id="CHEBI:61548"/>
        <dbReference type="EC" id="1.1.1.49"/>
    </reaction>
</comment>
<dbReference type="Proteomes" id="UP000253891">
    <property type="component" value="Unassembled WGS sequence"/>
</dbReference>
<keyword evidence="4 7" id="KW-0521">NADP</keyword>
<dbReference type="PROSITE" id="PS00069">
    <property type="entry name" value="G6P_DEHYDROGENASE"/>
    <property type="match status" value="1"/>
</dbReference>
<feature type="binding site" evidence="7">
    <location>
        <position position="47"/>
    </location>
    <ligand>
        <name>NADP(+)</name>
        <dbReference type="ChEBI" id="CHEBI:58349"/>
    </ligand>
</feature>
<evidence type="ECO:0000256" key="3">
    <source>
        <dbReference type="ARBA" id="ARBA00022526"/>
    </source>
</evidence>
<dbReference type="InterPro" id="IPR019796">
    <property type="entry name" value="G6P_DH_AS"/>
</dbReference>
<feature type="binding site" evidence="7">
    <location>
        <position position="182"/>
    </location>
    <ligand>
        <name>substrate</name>
    </ligand>
</feature>
<evidence type="ECO:0000256" key="5">
    <source>
        <dbReference type="ARBA" id="ARBA00023002"/>
    </source>
</evidence>
<evidence type="ECO:0000259" key="9">
    <source>
        <dbReference type="Pfam" id="PF02781"/>
    </source>
</evidence>
<dbReference type="GO" id="GO:0004345">
    <property type="term" value="F:glucose-6-phosphate dehydrogenase activity"/>
    <property type="evidence" value="ECO:0007669"/>
    <property type="project" value="UniProtKB-UniRule"/>
</dbReference>
<dbReference type="AlphaFoldDB" id="A0A0K8MG13"/>
<keyword evidence="11" id="KW-1185">Reference proteome</keyword>
<dbReference type="Gene3D" id="3.30.360.10">
    <property type="entry name" value="Dihydrodipicolinate Reductase, domain 2"/>
    <property type="match status" value="1"/>
</dbReference>
<dbReference type="GO" id="GO:0009051">
    <property type="term" value="P:pentose-phosphate shunt, oxidative branch"/>
    <property type="evidence" value="ECO:0007669"/>
    <property type="project" value="TreeGrafter"/>
</dbReference>
<gene>
    <name evidence="7" type="primary">zwf</name>
    <name evidence="10" type="ORF">FFIC_140450</name>
</gene>
<dbReference type="SUPFAM" id="SSF55347">
    <property type="entry name" value="Glyceraldehyde-3-phosphate dehydrogenase-like, C-terminal domain"/>
    <property type="match status" value="1"/>
</dbReference>
<dbReference type="OrthoDB" id="9802739at2"/>
<evidence type="ECO:0000259" key="8">
    <source>
        <dbReference type="Pfam" id="PF00479"/>
    </source>
</evidence>
<evidence type="ECO:0000256" key="4">
    <source>
        <dbReference type="ARBA" id="ARBA00022857"/>
    </source>
</evidence>
<protein>
    <recommendedName>
        <fullName evidence="7">Glucose-6-phosphate 1-dehydrogenase</fullName>
        <shortName evidence="7">G6PD</shortName>
        <ecNumber evidence="7">1.1.1.49</ecNumber>
    </recommendedName>
</protein>
<feature type="domain" description="Glucose-6-phosphate dehydrogenase NAD-binding" evidence="8">
    <location>
        <begin position="11"/>
        <end position="187"/>
    </location>
</feature>
<dbReference type="Gene3D" id="3.40.50.720">
    <property type="entry name" value="NAD(P)-binding Rossmann-like Domain"/>
    <property type="match status" value="1"/>
</dbReference>
<feature type="binding site" evidence="7">
    <location>
        <position position="235"/>
    </location>
    <ligand>
        <name>substrate</name>
    </ligand>
</feature>
<dbReference type="PIRSF" id="PIRSF000110">
    <property type="entry name" value="G6PD"/>
    <property type="match status" value="1"/>
</dbReference>
<dbReference type="EC" id="1.1.1.49" evidence="7"/>
<evidence type="ECO:0000256" key="6">
    <source>
        <dbReference type="ARBA" id="ARBA00023277"/>
    </source>
</evidence>
<dbReference type="GO" id="GO:0050661">
    <property type="term" value="F:NADP binding"/>
    <property type="evidence" value="ECO:0007669"/>
    <property type="project" value="UniProtKB-UniRule"/>
</dbReference>
<keyword evidence="3 7" id="KW-0313">Glucose metabolism</keyword>
<dbReference type="GO" id="GO:0005829">
    <property type="term" value="C:cytosol"/>
    <property type="evidence" value="ECO:0007669"/>
    <property type="project" value="TreeGrafter"/>
</dbReference>
<dbReference type="Pfam" id="PF02781">
    <property type="entry name" value="G6PD_C"/>
    <property type="match status" value="1"/>
</dbReference>
<comment type="pathway">
    <text evidence="1 7">Carbohydrate degradation; pentose phosphate pathway; D-ribulose 5-phosphate from D-glucose 6-phosphate (oxidative stage): step 1/3.</text>
</comment>
<evidence type="ECO:0000313" key="10">
    <source>
        <dbReference type="EMBL" id="GAO99451.1"/>
    </source>
</evidence>
<dbReference type="PANTHER" id="PTHR23429:SF0">
    <property type="entry name" value="GLUCOSE-6-PHOSPHATE 1-DEHYDROGENASE"/>
    <property type="match status" value="1"/>
</dbReference>
<comment type="function">
    <text evidence="7">Catalyzes the oxidation of glucose 6-phosphate to 6-phosphogluconolactone.</text>
</comment>